<dbReference type="EMBL" id="BAND01000011">
    <property type="protein sequence ID" value="GAJ27942.1"/>
    <property type="molecule type" value="Genomic_DNA"/>
</dbReference>
<dbReference type="Gene3D" id="2.60.300.12">
    <property type="entry name" value="HesB-like domain"/>
    <property type="match status" value="1"/>
</dbReference>
<dbReference type="GO" id="GO:0005506">
    <property type="term" value="F:iron ion binding"/>
    <property type="evidence" value="ECO:0007669"/>
    <property type="project" value="TreeGrafter"/>
</dbReference>
<dbReference type="InterPro" id="IPR017870">
    <property type="entry name" value="FeS_cluster_insertion_CS"/>
</dbReference>
<protein>
    <submittedName>
        <fullName evidence="2">Iron-sulfur (Fe-S) cluster assembly protein</fullName>
    </submittedName>
</protein>
<dbReference type="InterPro" id="IPR000361">
    <property type="entry name" value="ATAP_core_dom"/>
</dbReference>
<proteinExistence type="predicted"/>
<sequence length="126" mass="12969">MESMSQTMPVSPAAFSVSSAAAARIAEIVAQQGAQQAAQEGIALRVAVESGGCNGFQYSFRLDARRAPDDVVIEAGDATVIVDPVSMDLLRGAELQFVDKLMGAHFTVANPNAATSCGCGTSFSLA</sequence>
<dbReference type="GO" id="GO:0016226">
    <property type="term" value="P:iron-sulfur cluster assembly"/>
    <property type="evidence" value="ECO:0007669"/>
    <property type="project" value="InterPro"/>
</dbReference>
<dbReference type="FunFam" id="2.60.300.12:FF:000013">
    <property type="entry name" value="Iron-sulfur assembly protein 2"/>
    <property type="match status" value="1"/>
</dbReference>
<dbReference type="InterPro" id="IPR035903">
    <property type="entry name" value="HesB-like_dom_sf"/>
</dbReference>
<dbReference type="Pfam" id="PF01521">
    <property type="entry name" value="Fe-S_biosyn"/>
    <property type="match status" value="1"/>
</dbReference>
<dbReference type="GO" id="GO:0051537">
    <property type="term" value="F:2 iron, 2 sulfur cluster binding"/>
    <property type="evidence" value="ECO:0007669"/>
    <property type="project" value="TreeGrafter"/>
</dbReference>
<feature type="domain" description="Core" evidence="1">
    <location>
        <begin position="17"/>
        <end position="120"/>
    </location>
</feature>
<reference evidence="3" key="1">
    <citation type="journal article" date="2014" name="FEMS Microbiol. Lett.">
        <title>Draft Genomic DNA Sequence of the Facultatively Methylotrophic Bacterium Acidomonas methanolica type strain MB58.</title>
        <authorList>
            <person name="Higashiura N."/>
            <person name="Hadano H."/>
            <person name="Hirakawa H."/>
            <person name="Matsutani M."/>
            <person name="Takabe S."/>
            <person name="Matsushita K."/>
            <person name="Azuma Y."/>
        </authorList>
    </citation>
    <scope>NUCLEOTIDE SEQUENCE [LARGE SCALE GENOMIC DNA]</scope>
    <source>
        <strain evidence="3">MB58</strain>
    </source>
</reference>
<name>A0A023D1D2_ACIMT</name>
<dbReference type="PROSITE" id="PS01152">
    <property type="entry name" value="HESB"/>
    <property type="match status" value="1"/>
</dbReference>
<evidence type="ECO:0000313" key="3">
    <source>
        <dbReference type="Proteomes" id="UP000019760"/>
    </source>
</evidence>
<evidence type="ECO:0000259" key="1">
    <source>
        <dbReference type="Pfam" id="PF01521"/>
    </source>
</evidence>
<gene>
    <name evidence="2" type="ORF">Amme_011_042</name>
</gene>
<dbReference type="NCBIfam" id="TIGR00049">
    <property type="entry name" value="iron-sulfur cluster assembly accessory protein"/>
    <property type="match status" value="1"/>
</dbReference>
<keyword evidence="3" id="KW-1185">Reference proteome</keyword>
<dbReference type="PANTHER" id="PTHR43011">
    <property type="entry name" value="IRON-SULFUR CLUSTER ASSEMBLY 2 HOMOLOG, MITOCHONDRIAL"/>
    <property type="match status" value="1"/>
</dbReference>
<evidence type="ECO:0000313" key="2">
    <source>
        <dbReference type="EMBL" id="GAJ27942.1"/>
    </source>
</evidence>
<dbReference type="Proteomes" id="UP000019760">
    <property type="component" value="Unassembled WGS sequence"/>
</dbReference>
<dbReference type="InterPro" id="IPR016092">
    <property type="entry name" value="ATAP"/>
</dbReference>
<organism evidence="2 3">
    <name type="scientific">Acidomonas methanolica NBRC 104435</name>
    <dbReference type="NCBI Taxonomy" id="1231351"/>
    <lineage>
        <taxon>Bacteria</taxon>
        <taxon>Pseudomonadati</taxon>
        <taxon>Pseudomonadota</taxon>
        <taxon>Alphaproteobacteria</taxon>
        <taxon>Acetobacterales</taxon>
        <taxon>Acetobacteraceae</taxon>
        <taxon>Acidomonas</taxon>
    </lineage>
</organism>
<dbReference type="SUPFAM" id="SSF89360">
    <property type="entry name" value="HesB-like domain"/>
    <property type="match status" value="1"/>
</dbReference>
<dbReference type="AlphaFoldDB" id="A0A023D1D2"/>
<accession>A0A023D1D2</accession>
<dbReference type="PANTHER" id="PTHR43011:SF1">
    <property type="entry name" value="IRON-SULFUR CLUSTER ASSEMBLY 2 HOMOLOG, MITOCHONDRIAL"/>
    <property type="match status" value="1"/>
</dbReference>
<comment type="caution">
    <text evidence="2">The sequence shown here is derived from an EMBL/GenBank/DDBJ whole genome shotgun (WGS) entry which is preliminary data.</text>
</comment>
<dbReference type="GO" id="GO:0051539">
    <property type="term" value="F:4 iron, 4 sulfur cluster binding"/>
    <property type="evidence" value="ECO:0007669"/>
    <property type="project" value="TreeGrafter"/>
</dbReference>
<reference evidence="2 3" key="2">
    <citation type="journal article" date="2014" name="FEMS Microbiol. Lett.">
        <title>Draft genomic DNA sequence of the facultatively methylotrophic bacterium Acidomonas methanolica type strain MB58.</title>
        <authorList>
            <person name="Higashiura N."/>
            <person name="Hadano H."/>
            <person name="Hirakawa H."/>
            <person name="Matsutani M."/>
            <person name="Takabe S."/>
            <person name="Matsushita K."/>
            <person name="Azuma Y."/>
        </authorList>
    </citation>
    <scope>NUCLEOTIDE SEQUENCE [LARGE SCALE GENOMIC DNA]</scope>
    <source>
        <strain evidence="2 3">MB58</strain>
    </source>
</reference>